<name>A0A4Q0PPW2_9FLAO</name>
<evidence type="ECO:0000256" key="1">
    <source>
        <dbReference type="SAM" id="Phobius"/>
    </source>
</evidence>
<dbReference type="STRING" id="1122159.SAMN02745246_00818"/>
<sequence>MHKQSVFSFISQLIWVYILLFSAVSFSQKLTSGFKHTNALINETSPYLLQHAHNLVNWQPWSEAAFEQAKSQNKLVIVSIGYSSCHWCHVMEEETFSQEDVAQVMNENFINIKVDREERPDVDQVYMTAVQLIQGRVGWPLNVIVLPNGKPLYGGTYQTKTDWIKLLNSLSKTYKEQPEKTTEFANRIAAGIQEKNEFGTEKGSVFFSKELLNTNITTLKENWDLTYGGLKGQQKFMLPANINFLLDYVILSNDAQAKKYIKLSLNNMALRGVYDHVEGGFFRYSVDTKWQLPHFEKMLYDNAQLLSVYANAYKVFKNPLYKERIEETYQFLNTIFKSKKR</sequence>
<feature type="domain" description="Spermatogenesis-associated protein 20-like TRX" evidence="2">
    <location>
        <begin position="37"/>
        <end position="190"/>
    </location>
</feature>
<keyword evidence="1" id="KW-1133">Transmembrane helix</keyword>
<dbReference type="SUPFAM" id="SSF52833">
    <property type="entry name" value="Thioredoxin-like"/>
    <property type="match status" value="1"/>
</dbReference>
<dbReference type="SUPFAM" id="SSF48208">
    <property type="entry name" value="Six-hairpin glycosidases"/>
    <property type="match status" value="1"/>
</dbReference>
<feature type="transmembrane region" description="Helical" evidence="1">
    <location>
        <begin position="6"/>
        <end position="26"/>
    </location>
</feature>
<dbReference type="InterPro" id="IPR004879">
    <property type="entry name" value="Ssp411-like_TRX"/>
</dbReference>
<dbReference type="Pfam" id="PF03190">
    <property type="entry name" value="Thioredox_DsbH"/>
    <property type="match status" value="1"/>
</dbReference>
<comment type="caution">
    <text evidence="3">The sequence shown here is derived from an EMBL/GenBank/DDBJ whole genome shotgun (WGS) entry which is preliminary data.</text>
</comment>
<dbReference type="AlphaFoldDB" id="A0A4Q0PPW2"/>
<dbReference type="Gene3D" id="3.40.30.10">
    <property type="entry name" value="Glutaredoxin"/>
    <property type="match status" value="1"/>
</dbReference>
<protein>
    <recommendedName>
        <fullName evidence="2">Spermatogenesis-associated protein 20-like TRX domain-containing protein</fullName>
    </recommendedName>
</protein>
<evidence type="ECO:0000313" key="3">
    <source>
        <dbReference type="EMBL" id="RXG32533.1"/>
    </source>
</evidence>
<dbReference type="InterPro" id="IPR024705">
    <property type="entry name" value="Ssp411"/>
</dbReference>
<organism evidence="3 4">
    <name type="scientific">Leeuwenhoekiella marinoflava</name>
    <dbReference type="NCBI Taxonomy" id="988"/>
    <lineage>
        <taxon>Bacteria</taxon>
        <taxon>Pseudomonadati</taxon>
        <taxon>Bacteroidota</taxon>
        <taxon>Flavobacteriia</taxon>
        <taxon>Flavobacteriales</taxon>
        <taxon>Flavobacteriaceae</taxon>
        <taxon>Leeuwenhoekiella</taxon>
    </lineage>
</organism>
<dbReference type="PANTHER" id="PTHR42899:SF1">
    <property type="entry name" value="SPERMATOGENESIS-ASSOCIATED PROTEIN 20"/>
    <property type="match status" value="1"/>
</dbReference>
<reference evidence="3 4" key="1">
    <citation type="submission" date="2018-07" db="EMBL/GenBank/DDBJ databases">
        <title>Leeuwenhoekiella genomics.</title>
        <authorList>
            <person name="Tahon G."/>
            <person name="Willems A."/>
        </authorList>
    </citation>
    <scope>NUCLEOTIDE SEQUENCE [LARGE SCALE GENOMIC DNA]</scope>
    <source>
        <strain evidence="3 4">LMG 1345</strain>
    </source>
</reference>
<keyword evidence="1" id="KW-0812">Transmembrane</keyword>
<evidence type="ECO:0000259" key="2">
    <source>
        <dbReference type="Pfam" id="PF03190"/>
    </source>
</evidence>
<dbReference type="EMBL" id="QOVL01000003">
    <property type="protein sequence ID" value="RXG32533.1"/>
    <property type="molecule type" value="Genomic_DNA"/>
</dbReference>
<accession>A0A4Q0PPW2</accession>
<keyword evidence="1" id="KW-0472">Membrane</keyword>
<dbReference type="PANTHER" id="PTHR42899">
    <property type="entry name" value="SPERMATOGENESIS-ASSOCIATED PROTEIN 20"/>
    <property type="match status" value="1"/>
</dbReference>
<gene>
    <name evidence="3" type="ORF">DSL99_857</name>
</gene>
<dbReference type="InterPro" id="IPR008928">
    <property type="entry name" value="6-hairpin_glycosidase_sf"/>
</dbReference>
<dbReference type="RefSeq" id="WP_073097347.1">
    <property type="nucleotide sequence ID" value="NZ_QOVL01000003.1"/>
</dbReference>
<dbReference type="Proteomes" id="UP000290608">
    <property type="component" value="Unassembled WGS sequence"/>
</dbReference>
<dbReference type="GO" id="GO:0005975">
    <property type="term" value="P:carbohydrate metabolic process"/>
    <property type="evidence" value="ECO:0007669"/>
    <property type="project" value="InterPro"/>
</dbReference>
<evidence type="ECO:0000313" key="4">
    <source>
        <dbReference type="Proteomes" id="UP000290608"/>
    </source>
</evidence>
<dbReference type="CDD" id="cd02955">
    <property type="entry name" value="SSP411"/>
    <property type="match status" value="1"/>
</dbReference>
<proteinExistence type="predicted"/>
<dbReference type="InterPro" id="IPR036249">
    <property type="entry name" value="Thioredoxin-like_sf"/>
</dbReference>